<feature type="region of interest" description="Disordered" evidence="1">
    <location>
        <begin position="186"/>
        <end position="227"/>
    </location>
</feature>
<evidence type="ECO:0000313" key="2">
    <source>
        <dbReference type="EMBL" id="VTR98542.1"/>
    </source>
</evidence>
<dbReference type="KEGG" id="gms:SOIL9_02400"/>
<protein>
    <submittedName>
        <fullName evidence="2">Site-specific recombinase</fullName>
    </submittedName>
</protein>
<accession>A0A6P2DG31</accession>
<keyword evidence="3" id="KW-1185">Reference proteome</keyword>
<dbReference type="Proteomes" id="UP000464178">
    <property type="component" value="Chromosome"/>
</dbReference>
<sequence>MRAVYCGPGGAETRGFHPLRACYISNVICAGADLKQVMTLARHSDPRLTASRHARTRLHDLGTVVNKLPGNVILTQHTRLLSRTGTGSGDAPDVPAGGKAQGQSKTDDQTANYRTSVIITTKPLVSQGFEGYREPAETTEKEASPGFEPGMTVLQTVALPLGDEAIDQQFQGFLRSSRRIPTEVCNRCGNHQSHPRVGRRMEDSTGSRSPRKVPNQPKKPYPDFPLTPHPEGLAKIRAAFTISANGGGGLTGKCNVPSFTYCTSRVRLSFGRGSGKSSPSGDEALGNGSVTVRAGRQGRRSLRTAKVVRSNGGQNLWEPFAFRACDLIPMIQKKRAAPRFAVKRF</sequence>
<feature type="region of interest" description="Disordered" evidence="1">
    <location>
        <begin position="272"/>
        <end position="299"/>
    </location>
</feature>
<dbReference type="EMBL" id="LR593886">
    <property type="protein sequence ID" value="VTR98542.1"/>
    <property type="molecule type" value="Genomic_DNA"/>
</dbReference>
<dbReference type="AlphaFoldDB" id="A0A6P2DG31"/>
<reference evidence="2 3" key="1">
    <citation type="submission" date="2019-05" db="EMBL/GenBank/DDBJ databases">
        <authorList>
            <consortium name="Science for Life Laboratories"/>
        </authorList>
    </citation>
    <scope>NUCLEOTIDE SEQUENCE [LARGE SCALE GENOMIC DNA]</scope>
    <source>
        <strain evidence="2">Soil9</strain>
    </source>
</reference>
<evidence type="ECO:0000256" key="1">
    <source>
        <dbReference type="SAM" id="MobiDB-lite"/>
    </source>
</evidence>
<proteinExistence type="predicted"/>
<feature type="compositionally biased region" description="Pro residues" evidence="1">
    <location>
        <begin position="217"/>
        <end position="227"/>
    </location>
</feature>
<evidence type="ECO:0000313" key="3">
    <source>
        <dbReference type="Proteomes" id="UP000464178"/>
    </source>
</evidence>
<feature type="region of interest" description="Disordered" evidence="1">
    <location>
        <begin position="83"/>
        <end position="109"/>
    </location>
</feature>
<gene>
    <name evidence="2" type="ORF">SOIL9_02400</name>
</gene>
<organism evidence="2 3">
    <name type="scientific">Gemmata massiliana</name>
    <dbReference type="NCBI Taxonomy" id="1210884"/>
    <lineage>
        <taxon>Bacteria</taxon>
        <taxon>Pseudomonadati</taxon>
        <taxon>Planctomycetota</taxon>
        <taxon>Planctomycetia</taxon>
        <taxon>Gemmatales</taxon>
        <taxon>Gemmataceae</taxon>
        <taxon>Gemmata</taxon>
    </lineage>
</organism>
<name>A0A6P2DG31_9BACT</name>